<gene>
    <name evidence="1" type="ORF">PROFUN_10065</name>
</gene>
<sequence>MYSLYIPTGNYCENMELHIHVDVHSCVEIEEISMWAVRTLTSCMMHKRVQHNWDISVNDFLMVLHWLKSYPTWDAGVVTESFRDISVFEKHNFLKETFTGYFHRDLEETSRYEKACFEQLINHFSSLPNRKQPDSRLFLPLFHSLVVHVTTAGAAEHKLLTNTY</sequence>
<comment type="caution">
    <text evidence="1">The sequence shown here is derived from an EMBL/GenBank/DDBJ whole genome shotgun (WGS) entry which is preliminary data.</text>
</comment>
<protein>
    <submittedName>
        <fullName evidence="1">Uncharacterized protein</fullName>
    </submittedName>
</protein>
<dbReference type="EMBL" id="MDYQ01000101">
    <property type="protein sequence ID" value="PRP82495.1"/>
    <property type="molecule type" value="Genomic_DNA"/>
</dbReference>
<reference evidence="1 2" key="1">
    <citation type="journal article" date="2018" name="Genome Biol. Evol.">
        <title>Multiple Roots of Fruiting Body Formation in Amoebozoa.</title>
        <authorList>
            <person name="Hillmann F."/>
            <person name="Forbes G."/>
            <person name="Novohradska S."/>
            <person name="Ferling I."/>
            <person name="Riege K."/>
            <person name="Groth M."/>
            <person name="Westermann M."/>
            <person name="Marz M."/>
            <person name="Spaller T."/>
            <person name="Winckler T."/>
            <person name="Schaap P."/>
            <person name="Glockner G."/>
        </authorList>
    </citation>
    <scope>NUCLEOTIDE SEQUENCE [LARGE SCALE GENOMIC DNA]</scope>
    <source>
        <strain evidence="1 2">Jena</strain>
    </source>
</reference>
<keyword evidence="2" id="KW-1185">Reference proteome</keyword>
<dbReference type="AlphaFoldDB" id="A0A2P6NEZ3"/>
<proteinExistence type="predicted"/>
<dbReference type="InParanoid" id="A0A2P6NEZ3"/>
<organism evidence="1 2">
    <name type="scientific">Planoprotostelium fungivorum</name>
    <dbReference type="NCBI Taxonomy" id="1890364"/>
    <lineage>
        <taxon>Eukaryota</taxon>
        <taxon>Amoebozoa</taxon>
        <taxon>Evosea</taxon>
        <taxon>Variosea</taxon>
        <taxon>Cavosteliida</taxon>
        <taxon>Cavosteliaceae</taxon>
        <taxon>Planoprotostelium</taxon>
    </lineage>
</organism>
<name>A0A2P6NEZ3_9EUKA</name>
<evidence type="ECO:0000313" key="2">
    <source>
        <dbReference type="Proteomes" id="UP000241769"/>
    </source>
</evidence>
<dbReference type="Proteomes" id="UP000241769">
    <property type="component" value="Unassembled WGS sequence"/>
</dbReference>
<evidence type="ECO:0000313" key="1">
    <source>
        <dbReference type="EMBL" id="PRP82495.1"/>
    </source>
</evidence>
<accession>A0A2P6NEZ3</accession>